<evidence type="ECO:0000256" key="11">
    <source>
        <dbReference type="ARBA" id="ARBA00023125"/>
    </source>
</evidence>
<keyword evidence="13 15" id="KW-0539">Nucleus</keyword>
<dbReference type="AlphaFoldDB" id="A0A9L0T6N4"/>
<comment type="similarity">
    <text evidence="3">Belongs to the krueppel C2H2-type zinc-finger protein family.</text>
</comment>
<dbReference type="SUPFAM" id="SSF57667">
    <property type="entry name" value="beta-beta-alpha zinc fingers"/>
    <property type="match status" value="4"/>
</dbReference>
<dbReference type="PANTHER" id="PTHR23226:SF366">
    <property type="entry name" value="ZINC FINGER PROTEIN ZFP2"/>
    <property type="match status" value="1"/>
</dbReference>
<proteinExistence type="inferred from homology"/>
<dbReference type="InterPro" id="IPR038269">
    <property type="entry name" value="SCAN_sf"/>
</dbReference>
<evidence type="ECO:0000256" key="12">
    <source>
        <dbReference type="ARBA" id="ARBA00023163"/>
    </source>
</evidence>
<dbReference type="Gene3D" id="1.10.4020.10">
    <property type="entry name" value="DNA breaking-rejoining enzymes"/>
    <property type="match status" value="1"/>
</dbReference>
<dbReference type="InterPro" id="IPR036236">
    <property type="entry name" value="Znf_C2H2_sf"/>
</dbReference>
<dbReference type="GO" id="GO:0008270">
    <property type="term" value="F:zinc ion binding"/>
    <property type="evidence" value="ECO:0007669"/>
    <property type="project" value="UniProtKB-KW"/>
</dbReference>
<feature type="domain" description="C2H2-type" evidence="16">
    <location>
        <begin position="319"/>
        <end position="346"/>
    </location>
</feature>
<dbReference type="GeneTree" id="ENSGT00940000162162"/>
<dbReference type="SUPFAM" id="SSF47353">
    <property type="entry name" value="Retrovirus capsid dimerization domain-like"/>
    <property type="match status" value="1"/>
</dbReference>
<feature type="domain" description="C2H2-type" evidence="16">
    <location>
        <begin position="375"/>
        <end position="402"/>
    </location>
</feature>
<dbReference type="SMART" id="SM00355">
    <property type="entry name" value="ZnF_C2H2"/>
    <property type="match status" value="7"/>
</dbReference>
<dbReference type="GO" id="GO:1990837">
    <property type="term" value="F:sequence-specific double-stranded DNA binding"/>
    <property type="evidence" value="ECO:0007669"/>
    <property type="project" value="UniProtKB-ARBA"/>
</dbReference>
<evidence type="ECO:0000259" key="17">
    <source>
        <dbReference type="PROSITE" id="PS50804"/>
    </source>
</evidence>
<dbReference type="GO" id="GO:0005634">
    <property type="term" value="C:nucleus"/>
    <property type="evidence" value="ECO:0007669"/>
    <property type="project" value="UniProtKB-SubCell"/>
</dbReference>
<evidence type="ECO:0000313" key="18">
    <source>
        <dbReference type="Ensembl" id="ENSECAP00000083943.1"/>
    </source>
</evidence>
<evidence type="ECO:0000256" key="4">
    <source>
        <dbReference type="ARBA" id="ARBA00022499"/>
    </source>
</evidence>
<dbReference type="Gene3D" id="3.30.160.60">
    <property type="entry name" value="Classic Zinc Finger"/>
    <property type="match status" value="7"/>
</dbReference>
<evidence type="ECO:0000256" key="9">
    <source>
        <dbReference type="ARBA" id="ARBA00022843"/>
    </source>
</evidence>
<dbReference type="InterPro" id="IPR003309">
    <property type="entry name" value="SCAN_dom"/>
</dbReference>
<keyword evidence="7 14" id="KW-0863">Zinc-finger</keyword>
<organism evidence="18 19">
    <name type="scientific">Equus caballus</name>
    <name type="common">Horse</name>
    <dbReference type="NCBI Taxonomy" id="9796"/>
    <lineage>
        <taxon>Eukaryota</taxon>
        <taxon>Metazoa</taxon>
        <taxon>Chordata</taxon>
        <taxon>Craniata</taxon>
        <taxon>Vertebrata</taxon>
        <taxon>Euteleostomi</taxon>
        <taxon>Mammalia</taxon>
        <taxon>Eutheria</taxon>
        <taxon>Laurasiatheria</taxon>
        <taxon>Perissodactyla</taxon>
        <taxon>Equidae</taxon>
        <taxon>Equus</taxon>
    </lineage>
</organism>
<keyword evidence="12" id="KW-0804">Transcription</keyword>
<gene>
    <name evidence="18" type="primary">ZSCAN30</name>
</gene>
<dbReference type="FunFam" id="3.30.160.60:FF:000737">
    <property type="entry name" value="Zinc finger protein 565"/>
    <property type="match status" value="2"/>
</dbReference>
<dbReference type="SMART" id="SM00431">
    <property type="entry name" value="SCAN"/>
    <property type="match status" value="1"/>
</dbReference>
<keyword evidence="6" id="KW-0677">Repeat</keyword>
<feature type="domain" description="C2H2-type" evidence="16">
    <location>
        <begin position="263"/>
        <end position="290"/>
    </location>
</feature>
<evidence type="ECO:0000256" key="6">
    <source>
        <dbReference type="ARBA" id="ARBA00022737"/>
    </source>
</evidence>
<sequence>MSGKSTALASHAPKKQEGLITVKVEEENYVWGRDFGLQGNACSQETLRRQFRQFGYSDSAGPREALSRLRQLCRQWLRPEVHTKEQILELLVLEQFLAILPEELQAWLRDHRPEDGEEAVTMLEDLEKELDEPRQESPYKTQPVLEDGKLVADKVLTAKQEITEYVASAAMISPGRLAGKTPSGQTVEEALGGLDNFEKPKGNAAKNKMSQLPSQERYFSLATFNKKISKEQSVIEYNESEGNLSLNSNVIMRRRIHTGDKLYECLDCGKAFCQSSKLIRHQRIHTGERPYACKECGKAFSLSSDLVRHQRIHSGEKPYECCDCGKAFRGSSELIRHRRIHTGEKPYECSECGKAFSRSSALIQHKKIHSGDKGYECPECGKAFGRSSILIEHQRIHTGEKPYECNECGKSFNQSSALTQHQRIHTGEKPYECRECRKTFRHRSGLMQHQRTHTRV</sequence>
<feature type="domain" description="C2H2-type" evidence="16">
    <location>
        <begin position="403"/>
        <end position="430"/>
    </location>
</feature>
<evidence type="ECO:0000313" key="19">
    <source>
        <dbReference type="Proteomes" id="UP000002281"/>
    </source>
</evidence>
<dbReference type="InterPro" id="IPR013087">
    <property type="entry name" value="Znf_C2H2_type"/>
</dbReference>
<reference evidence="18 19" key="1">
    <citation type="journal article" date="2009" name="Science">
        <title>Genome sequence, comparative analysis, and population genetics of the domestic horse.</title>
        <authorList>
            <consortium name="Broad Institute Genome Sequencing Platform"/>
            <consortium name="Broad Institute Whole Genome Assembly Team"/>
            <person name="Wade C.M."/>
            <person name="Giulotto E."/>
            <person name="Sigurdsson S."/>
            <person name="Zoli M."/>
            <person name="Gnerre S."/>
            <person name="Imsland F."/>
            <person name="Lear T.L."/>
            <person name="Adelson D.L."/>
            <person name="Bailey E."/>
            <person name="Bellone R.R."/>
            <person name="Bloecker H."/>
            <person name="Distl O."/>
            <person name="Edgar R.C."/>
            <person name="Garber M."/>
            <person name="Leeb T."/>
            <person name="Mauceli E."/>
            <person name="MacLeod J.N."/>
            <person name="Penedo M.C.T."/>
            <person name="Raison J.M."/>
            <person name="Sharpe T."/>
            <person name="Vogel J."/>
            <person name="Andersson L."/>
            <person name="Antczak D.F."/>
            <person name="Biagi T."/>
            <person name="Binns M.M."/>
            <person name="Chowdhary B.P."/>
            <person name="Coleman S.J."/>
            <person name="Della Valle G."/>
            <person name="Fryc S."/>
            <person name="Guerin G."/>
            <person name="Hasegawa T."/>
            <person name="Hill E.W."/>
            <person name="Jurka J."/>
            <person name="Kiialainen A."/>
            <person name="Lindgren G."/>
            <person name="Liu J."/>
            <person name="Magnani E."/>
            <person name="Mickelson J.R."/>
            <person name="Murray J."/>
            <person name="Nergadze S.G."/>
            <person name="Onofrio R."/>
            <person name="Pedroni S."/>
            <person name="Piras M.F."/>
            <person name="Raudsepp T."/>
            <person name="Rocchi M."/>
            <person name="Roeed K.H."/>
            <person name="Ryder O.A."/>
            <person name="Searle S."/>
            <person name="Skow L."/>
            <person name="Swinburne J.E."/>
            <person name="Syvaenen A.C."/>
            <person name="Tozaki T."/>
            <person name="Valberg S.J."/>
            <person name="Vaudin M."/>
            <person name="White J.R."/>
            <person name="Zody M.C."/>
            <person name="Lander E.S."/>
            <person name="Lindblad-Toh K."/>
        </authorList>
    </citation>
    <scope>NUCLEOTIDE SEQUENCE [LARGE SCALE GENOMIC DNA]</scope>
    <source>
        <strain evidence="18 19">Thoroughbred</strain>
    </source>
</reference>
<feature type="domain" description="SCAN box" evidence="17">
    <location>
        <begin position="48"/>
        <end position="130"/>
    </location>
</feature>
<dbReference type="Ensembl" id="ENSECAT00000146188.1">
    <property type="protein sequence ID" value="ENSECAP00000083943.1"/>
    <property type="gene ID" value="ENSECAG00000017340.4"/>
</dbReference>
<evidence type="ECO:0000256" key="13">
    <source>
        <dbReference type="ARBA" id="ARBA00023242"/>
    </source>
</evidence>
<keyword evidence="9" id="KW-0832">Ubl conjugation</keyword>
<dbReference type="FunFam" id="3.30.160.60:FF:001561">
    <property type="entry name" value="Zinc finger and SCAN domain containing 30"/>
    <property type="match status" value="1"/>
</dbReference>
<accession>A0A9L0T6N4</accession>
<dbReference type="PROSITE" id="PS50804">
    <property type="entry name" value="SCAN_BOX"/>
    <property type="match status" value="1"/>
</dbReference>
<reference evidence="18" key="2">
    <citation type="submission" date="2025-08" db="UniProtKB">
        <authorList>
            <consortium name="Ensembl"/>
        </authorList>
    </citation>
    <scope>IDENTIFICATION</scope>
    <source>
        <strain evidence="18">Thoroughbred</strain>
    </source>
</reference>
<comment type="function">
    <text evidence="1">May be involved in transcriptional regulation.</text>
</comment>
<keyword evidence="8" id="KW-0862">Zinc</keyword>
<keyword evidence="5" id="KW-0479">Metal-binding</keyword>
<evidence type="ECO:0000256" key="3">
    <source>
        <dbReference type="ARBA" id="ARBA00006991"/>
    </source>
</evidence>
<dbReference type="FunFam" id="3.30.160.60:FF:000009">
    <property type="entry name" value="zinc finger protein 79 isoform X2"/>
    <property type="match status" value="1"/>
</dbReference>
<reference evidence="18" key="3">
    <citation type="submission" date="2025-09" db="UniProtKB">
        <authorList>
            <consortium name="Ensembl"/>
        </authorList>
    </citation>
    <scope>IDENTIFICATION</scope>
    <source>
        <strain evidence="18">Thoroughbred</strain>
    </source>
</reference>
<dbReference type="Proteomes" id="UP000002281">
    <property type="component" value="Chromosome 8"/>
</dbReference>
<dbReference type="FunFam" id="3.30.160.60:FF:000953">
    <property type="entry name" value="Zinc finger protein 691"/>
    <property type="match status" value="1"/>
</dbReference>
<dbReference type="PANTHER" id="PTHR23226">
    <property type="entry name" value="ZINC FINGER AND SCAN DOMAIN-CONTAINING"/>
    <property type="match status" value="1"/>
</dbReference>
<dbReference type="Pfam" id="PF02023">
    <property type="entry name" value="SCAN"/>
    <property type="match status" value="1"/>
</dbReference>
<dbReference type="PROSITE" id="PS00028">
    <property type="entry name" value="ZINC_FINGER_C2H2_1"/>
    <property type="match status" value="7"/>
</dbReference>
<evidence type="ECO:0000256" key="2">
    <source>
        <dbReference type="ARBA" id="ARBA00004123"/>
    </source>
</evidence>
<protein>
    <submittedName>
        <fullName evidence="18">Zinc finger and SCAN domain containing 30</fullName>
    </submittedName>
</protein>
<dbReference type="FunFam" id="1.10.4020.10:FF:000001">
    <property type="entry name" value="zinc finger protein 263 isoform X1"/>
    <property type="match status" value="1"/>
</dbReference>
<keyword evidence="10" id="KW-0805">Transcription regulation</keyword>
<evidence type="ECO:0000256" key="5">
    <source>
        <dbReference type="ARBA" id="ARBA00022723"/>
    </source>
</evidence>
<dbReference type="Pfam" id="PF00096">
    <property type="entry name" value="zf-C2H2"/>
    <property type="match status" value="7"/>
</dbReference>
<evidence type="ECO:0000256" key="8">
    <source>
        <dbReference type="ARBA" id="ARBA00022833"/>
    </source>
</evidence>
<dbReference type="FunFam" id="3.30.160.60:FF:000352">
    <property type="entry name" value="zinc finger protein 3 homolog"/>
    <property type="match status" value="1"/>
</dbReference>
<feature type="domain" description="C2H2-type" evidence="16">
    <location>
        <begin position="347"/>
        <end position="374"/>
    </location>
</feature>
<evidence type="ECO:0000256" key="7">
    <source>
        <dbReference type="ARBA" id="ARBA00022771"/>
    </source>
</evidence>
<evidence type="ECO:0000256" key="15">
    <source>
        <dbReference type="PROSITE-ProRule" id="PRU00187"/>
    </source>
</evidence>
<keyword evidence="19" id="KW-1185">Reference proteome</keyword>
<keyword evidence="4" id="KW-1017">Isopeptide bond</keyword>
<dbReference type="FunFam" id="3.30.160.60:FF:002254">
    <property type="entry name" value="Zinc finger protein 540"/>
    <property type="match status" value="1"/>
</dbReference>
<dbReference type="CDD" id="cd07936">
    <property type="entry name" value="SCAN"/>
    <property type="match status" value="1"/>
</dbReference>
<evidence type="ECO:0000256" key="14">
    <source>
        <dbReference type="PROSITE-ProRule" id="PRU00042"/>
    </source>
</evidence>
<evidence type="ECO:0000256" key="1">
    <source>
        <dbReference type="ARBA" id="ARBA00003767"/>
    </source>
</evidence>
<evidence type="ECO:0000256" key="10">
    <source>
        <dbReference type="ARBA" id="ARBA00023015"/>
    </source>
</evidence>
<dbReference type="PROSITE" id="PS50157">
    <property type="entry name" value="ZINC_FINGER_C2H2_2"/>
    <property type="match status" value="7"/>
</dbReference>
<feature type="domain" description="C2H2-type" evidence="16">
    <location>
        <begin position="431"/>
        <end position="456"/>
    </location>
</feature>
<comment type="subcellular location">
    <subcellularLocation>
        <location evidence="2 15">Nucleus</location>
    </subcellularLocation>
</comment>
<keyword evidence="11" id="KW-0238">DNA-binding</keyword>
<evidence type="ECO:0000259" key="16">
    <source>
        <dbReference type="PROSITE" id="PS50157"/>
    </source>
</evidence>
<name>A0A9L0T6N4_HORSE</name>
<feature type="domain" description="C2H2-type" evidence="16">
    <location>
        <begin position="291"/>
        <end position="318"/>
    </location>
</feature>